<evidence type="ECO:0000313" key="2">
    <source>
        <dbReference type="EMBL" id="OIQ74569.1"/>
    </source>
</evidence>
<dbReference type="AlphaFoldDB" id="A0A1J5PSV1"/>
<feature type="region of interest" description="Disordered" evidence="1">
    <location>
        <begin position="161"/>
        <end position="183"/>
    </location>
</feature>
<reference evidence="2" key="1">
    <citation type="submission" date="2016-10" db="EMBL/GenBank/DDBJ databases">
        <title>Sequence of Gallionella enrichment culture.</title>
        <authorList>
            <person name="Poehlein A."/>
            <person name="Muehling M."/>
            <person name="Daniel R."/>
        </authorList>
    </citation>
    <scope>NUCLEOTIDE SEQUENCE</scope>
</reference>
<name>A0A1J5PSV1_9ZZZZ</name>
<accession>A0A1J5PSV1</accession>
<sequence length="480" mass="54119">MAPLAPIRLGAIGHQHHARLGQHLRRVTPFARQHQARGLRRRQPQIGLHPPFRRRPIDHPHHIFGLKAREIGPRRCEPLAARPGQIGDIHAHQRLRQPHQPIGGRDMAIGGKTQMLDPVFRRQAHQHAQGGTWHLVLGLKPTAAQRPIIRCGVGLKRHRLNHPRFQPQPQPRHSGGQSRANLRARRHAAQPLGQRGHPLARMFQPGHGQLFRRHQQRLHRCLQVKLCQNTAKNLRRAALIGQKDRGDLLPPRHLQVIGCLEFCRHTQPRQRIRHQRGPRFQPRAHVGPQPVRRDGQREALLPCIKVQRAARAATLEHRNTGGGTIILARLAGTGLVAADADRGRKAVQRQAVRPPRRMGRKGCPVARKVLRGRLQPHIREMRRAAAECSIHARSPPKASRKHDVIGIYRSQVIPLGGERGPVPLSSWQKYSTPRQAKLRFLSALAWSASGSKVVNEKPKSFGVNNLIQCRAMPYPPQSSI</sequence>
<dbReference type="EMBL" id="MLJW01002462">
    <property type="protein sequence ID" value="OIQ74569.1"/>
    <property type="molecule type" value="Genomic_DNA"/>
</dbReference>
<gene>
    <name evidence="2" type="ORF">GALL_437770</name>
</gene>
<evidence type="ECO:0000256" key="1">
    <source>
        <dbReference type="SAM" id="MobiDB-lite"/>
    </source>
</evidence>
<comment type="caution">
    <text evidence="2">The sequence shown here is derived from an EMBL/GenBank/DDBJ whole genome shotgun (WGS) entry which is preliminary data.</text>
</comment>
<organism evidence="2">
    <name type="scientific">mine drainage metagenome</name>
    <dbReference type="NCBI Taxonomy" id="410659"/>
    <lineage>
        <taxon>unclassified sequences</taxon>
        <taxon>metagenomes</taxon>
        <taxon>ecological metagenomes</taxon>
    </lineage>
</organism>
<protein>
    <submittedName>
        <fullName evidence="2">Uncharacterized protein</fullName>
    </submittedName>
</protein>
<proteinExistence type="predicted"/>
<feature type="region of interest" description="Disordered" evidence="1">
    <location>
        <begin position="270"/>
        <end position="292"/>
    </location>
</feature>